<proteinExistence type="predicted"/>
<comment type="caution">
    <text evidence="1">The sequence shown here is derived from an EMBL/GenBank/DDBJ whole genome shotgun (WGS) entry which is preliminary data.</text>
</comment>
<sequence length="152" mass="16788">MPTPELVTVWIGHPRYEELLGPVRADTALLRQMWLDAESELDEQPGKLWCVSVVDGRAGAWAAAVEDCGVLRCCNSYEVPAYRGRGLYAAAYAHRHATIVAPSTLPAITYVYDQPLPLHLADGWAVTASGTSTVSEPDGDGRFEHRWHAMRR</sequence>
<name>A0A8J3PG90_9ACTN</name>
<accession>A0A8J3PG90</accession>
<gene>
    <name evidence="1" type="ORF">Cme02nite_38010</name>
</gene>
<evidence type="ECO:0000313" key="1">
    <source>
        <dbReference type="EMBL" id="GIG15469.1"/>
    </source>
</evidence>
<evidence type="ECO:0000313" key="2">
    <source>
        <dbReference type="Proteomes" id="UP000660339"/>
    </source>
</evidence>
<reference evidence="1" key="1">
    <citation type="submission" date="2021-01" db="EMBL/GenBank/DDBJ databases">
        <title>Whole genome shotgun sequence of Catellatospora methionotrophica NBRC 14553.</title>
        <authorList>
            <person name="Komaki H."/>
            <person name="Tamura T."/>
        </authorList>
    </citation>
    <scope>NUCLEOTIDE SEQUENCE</scope>
    <source>
        <strain evidence="1">NBRC 14553</strain>
    </source>
</reference>
<protein>
    <submittedName>
        <fullName evidence="1">Uncharacterized protein</fullName>
    </submittedName>
</protein>
<dbReference type="EMBL" id="BONJ01000020">
    <property type="protein sequence ID" value="GIG15469.1"/>
    <property type="molecule type" value="Genomic_DNA"/>
</dbReference>
<dbReference type="AlphaFoldDB" id="A0A8J3PG90"/>
<organism evidence="1 2">
    <name type="scientific">Catellatospora methionotrophica</name>
    <dbReference type="NCBI Taxonomy" id="121620"/>
    <lineage>
        <taxon>Bacteria</taxon>
        <taxon>Bacillati</taxon>
        <taxon>Actinomycetota</taxon>
        <taxon>Actinomycetes</taxon>
        <taxon>Micromonosporales</taxon>
        <taxon>Micromonosporaceae</taxon>
        <taxon>Catellatospora</taxon>
    </lineage>
</organism>
<dbReference type="RefSeq" id="WP_166379875.1">
    <property type="nucleotide sequence ID" value="NZ_BAAATT010000005.1"/>
</dbReference>
<dbReference type="Proteomes" id="UP000660339">
    <property type="component" value="Unassembled WGS sequence"/>
</dbReference>
<keyword evidence="2" id="KW-1185">Reference proteome</keyword>